<evidence type="ECO:0000313" key="1">
    <source>
        <dbReference type="EMBL" id="KAJ9091668.1"/>
    </source>
</evidence>
<name>A0ACC2UXU2_9TREE</name>
<gene>
    <name evidence="1" type="ORF">QFC20_007579</name>
</gene>
<organism evidence="1 2">
    <name type="scientific">Naganishia adeliensis</name>
    <dbReference type="NCBI Taxonomy" id="92952"/>
    <lineage>
        <taxon>Eukaryota</taxon>
        <taxon>Fungi</taxon>
        <taxon>Dikarya</taxon>
        <taxon>Basidiomycota</taxon>
        <taxon>Agaricomycotina</taxon>
        <taxon>Tremellomycetes</taxon>
        <taxon>Filobasidiales</taxon>
        <taxon>Filobasidiaceae</taxon>
        <taxon>Naganishia</taxon>
    </lineage>
</organism>
<dbReference type="Proteomes" id="UP001230649">
    <property type="component" value="Unassembled WGS sequence"/>
</dbReference>
<accession>A0ACC2UXU2</accession>
<reference evidence="1" key="1">
    <citation type="submission" date="2023-04" db="EMBL/GenBank/DDBJ databases">
        <title>Draft Genome sequencing of Naganishia species isolated from polar environments using Oxford Nanopore Technology.</title>
        <authorList>
            <person name="Leo P."/>
            <person name="Venkateswaran K."/>
        </authorList>
    </citation>
    <scope>NUCLEOTIDE SEQUENCE</scope>
    <source>
        <strain evidence="1">MNA-CCFEE 5262</strain>
    </source>
</reference>
<proteinExistence type="predicted"/>
<dbReference type="EMBL" id="JASBWS010000195">
    <property type="protein sequence ID" value="KAJ9091668.1"/>
    <property type="molecule type" value="Genomic_DNA"/>
</dbReference>
<sequence>MTDSNASSGNYGFQLVHDREKTHHFSSGDPRAVKEWMKMLMKATITRDFSAPVISSCNIHTIPLREAQAMAPRPPSPTSMQATQRAARRDNPNQLTARDASVLMEFDKERGNHMSVLPVETGSRSAINELGYGAPPRPSREQRRPSTMDKGRNASLASYYPDEEAPVNMAPPVPVPAIPEQYRQPAQPTQPAVTIAQPSQKGTQDLLAWINANLPPNTERATSIPASFISGKLICRIIEHLAGPTSIAGSSPAKDSLFEPIGGEPNLEGIFCAFDKCIDENVDINGISINDIRSGDGERVTLLLENLRKWGEQRRAGQ</sequence>
<evidence type="ECO:0000313" key="2">
    <source>
        <dbReference type="Proteomes" id="UP001230649"/>
    </source>
</evidence>
<keyword evidence="2" id="KW-1185">Reference proteome</keyword>
<comment type="caution">
    <text evidence="1">The sequence shown here is derived from an EMBL/GenBank/DDBJ whole genome shotgun (WGS) entry which is preliminary data.</text>
</comment>
<protein>
    <submittedName>
        <fullName evidence="1">Uncharacterized protein</fullName>
    </submittedName>
</protein>